<evidence type="ECO:0000259" key="2">
    <source>
        <dbReference type="Pfam" id="PF20796"/>
    </source>
</evidence>
<dbReference type="Pfam" id="PF20796">
    <property type="entry name" value="PDDEXK_13"/>
    <property type="match status" value="1"/>
</dbReference>
<proteinExistence type="predicted"/>
<organism evidence="3 4">
    <name type="scientific">Novosphingobium kalidii</name>
    <dbReference type="NCBI Taxonomy" id="3230299"/>
    <lineage>
        <taxon>Bacteria</taxon>
        <taxon>Pseudomonadati</taxon>
        <taxon>Pseudomonadota</taxon>
        <taxon>Alphaproteobacteria</taxon>
        <taxon>Sphingomonadales</taxon>
        <taxon>Sphingomonadaceae</taxon>
        <taxon>Novosphingobium</taxon>
    </lineage>
</organism>
<sequence>MPQLPTLSGAYRLNLPIIPGEVLKRSHVPKRYDDRLKACGRLLQALWLRSRDIPMGVHRGRDGHARRLGSRLSPGGDLSRPQLSDAATGRHGQRVIAIRSPAKSGARS</sequence>
<feature type="region of interest" description="Disordered" evidence="1">
    <location>
        <begin position="58"/>
        <end position="108"/>
    </location>
</feature>
<gene>
    <name evidence="3" type="ORF">ABVV53_08705</name>
</gene>
<dbReference type="Proteomes" id="UP001548713">
    <property type="component" value="Unassembled WGS sequence"/>
</dbReference>
<reference evidence="3 4" key="1">
    <citation type="submission" date="2024-07" db="EMBL/GenBank/DDBJ databases">
        <title>Novosphingobium kalidii RD2P27.</title>
        <authorList>
            <person name="Sun J.-Q."/>
        </authorList>
    </citation>
    <scope>NUCLEOTIDE SEQUENCE [LARGE SCALE GENOMIC DNA]</scope>
    <source>
        <strain evidence="3 4">RD2P27</strain>
    </source>
</reference>
<evidence type="ECO:0000313" key="3">
    <source>
        <dbReference type="EMBL" id="MET1755538.1"/>
    </source>
</evidence>
<dbReference type="EMBL" id="JBEWLY010000013">
    <property type="protein sequence ID" value="MET1755538.1"/>
    <property type="molecule type" value="Genomic_DNA"/>
</dbReference>
<keyword evidence="4" id="KW-1185">Reference proteome</keyword>
<evidence type="ECO:0000313" key="4">
    <source>
        <dbReference type="Proteomes" id="UP001548713"/>
    </source>
</evidence>
<feature type="domain" description="PD-(D/E)XK nuclease-like" evidence="2">
    <location>
        <begin position="32"/>
        <end position="85"/>
    </location>
</feature>
<dbReference type="RefSeq" id="WP_353983990.1">
    <property type="nucleotide sequence ID" value="NZ_JBEWLY010000013.1"/>
</dbReference>
<name>A0ABV2D0Z9_9SPHN</name>
<protein>
    <recommendedName>
        <fullName evidence="2">PD-(D/E)XK nuclease-like domain-containing protein</fullName>
    </recommendedName>
</protein>
<evidence type="ECO:0000256" key="1">
    <source>
        <dbReference type="SAM" id="MobiDB-lite"/>
    </source>
</evidence>
<comment type="caution">
    <text evidence="3">The sequence shown here is derived from an EMBL/GenBank/DDBJ whole genome shotgun (WGS) entry which is preliminary data.</text>
</comment>
<dbReference type="InterPro" id="IPR048822">
    <property type="entry name" value="PDDEXK_13"/>
</dbReference>
<accession>A0ABV2D0Z9</accession>